<protein>
    <submittedName>
        <fullName evidence="1">AlNc14C420G11513 protein</fullName>
    </submittedName>
</protein>
<dbReference type="AlphaFoldDB" id="F0WZB0"/>
<dbReference type="EMBL" id="FR824463">
    <property type="protein sequence ID" value="CCA26828.1"/>
    <property type="molecule type" value="Genomic_DNA"/>
</dbReference>
<proteinExistence type="predicted"/>
<accession>F0WZB0</accession>
<name>F0WZB0_9STRA</name>
<gene>
    <name evidence="1" type="primary">AlNc14C420G11513</name>
    <name evidence="1" type="ORF">ALNC14_129720</name>
</gene>
<sequence length="70" mass="7954">MIHLNFVASYSDGHTQAIQHHSATSISNSLNNIKVDIRLLQGSPGTDKMRKVRRLLSCFLSVKFELRKED</sequence>
<reference evidence="1" key="2">
    <citation type="submission" date="2011-02" db="EMBL/GenBank/DDBJ databases">
        <authorList>
            <person name="MacLean D."/>
        </authorList>
    </citation>
    <scope>NUCLEOTIDE SEQUENCE</scope>
</reference>
<organism evidence="1">
    <name type="scientific">Albugo laibachii Nc14</name>
    <dbReference type="NCBI Taxonomy" id="890382"/>
    <lineage>
        <taxon>Eukaryota</taxon>
        <taxon>Sar</taxon>
        <taxon>Stramenopiles</taxon>
        <taxon>Oomycota</taxon>
        <taxon>Peronosporomycetes</taxon>
        <taxon>Albuginales</taxon>
        <taxon>Albuginaceae</taxon>
        <taxon>Albugo</taxon>
    </lineage>
</organism>
<evidence type="ECO:0000313" key="1">
    <source>
        <dbReference type="EMBL" id="CCA26828.1"/>
    </source>
</evidence>
<reference evidence="1" key="1">
    <citation type="journal article" date="2011" name="PLoS Biol.">
        <title>Gene gain and loss during evolution of obligate parasitism in the white rust pathogen of Arabidopsis thaliana.</title>
        <authorList>
            <person name="Kemen E."/>
            <person name="Gardiner A."/>
            <person name="Schultz-Larsen T."/>
            <person name="Kemen A.C."/>
            <person name="Balmuth A.L."/>
            <person name="Robert-Seilaniantz A."/>
            <person name="Bailey K."/>
            <person name="Holub E."/>
            <person name="Studholme D.J."/>
            <person name="Maclean D."/>
            <person name="Jones J.D."/>
        </authorList>
    </citation>
    <scope>NUCLEOTIDE SEQUENCE</scope>
</reference>
<dbReference type="HOGENOM" id="CLU_2763153_0_0_1"/>